<sequence length="476" mass="53437">MATAEERKLELEKKKQRLAEIREDKRRRQEERRLAMLKAAGQENGTVTELPKRFSQKDLEDLLEPLGIPAQVERPVTPQKVDGVTGVKESSPIGTQRYLGSSRVQNLALAETQMVAVPPKDSASYCKTTQTEDDRISAGEFSLGSQDLDFDDDDLMPLAKNVDINFDESPTREIANILPNFHFTRTTTEPPEEKKEEEQKVPDLSEEEKLQILSSQKFEQFFVQTARVIERQLAEEEKVDVFIDYSQCDASSEKTDSGEKLTLQRVFVDEKWSAGRCVTGMDYCVQHPELIAVSYDHNPESPLDPVGVVQVWNTRFKKTDAEFTFYCQSRVTSVAFARFHPNLIMGGCSSGQICMWDNRLSKKTPVNKSPLSSQAHTHPVFSMAVVGTQNAHNLISISSDGRLCSWSVDNLNQPIDVIDLSLKQKLVTCTCLSFFLDDVNNFVVGSEEGNLYSASRHGNEGGINEAFIGEFFSSVL</sequence>
<feature type="compositionally biased region" description="Basic and acidic residues" evidence="6">
    <location>
        <begin position="191"/>
        <end position="206"/>
    </location>
</feature>
<keyword evidence="4" id="KW-0677">Repeat</keyword>
<evidence type="ECO:0000313" key="7">
    <source>
        <dbReference type="EMBL" id="MFH4980624.1"/>
    </source>
</evidence>
<feature type="coiled-coil region" evidence="5">
    <location>
        <begin position="1"/>
        <end position="31"/>
    </location>
</feature>
<dbReference type="GO" id="GO:0005737">
    <property type="term" value="C:cytoplasm"/>
    <property type="evidence" value="ECO:0007669"/>
    <property type="project" value="UniProtKB-SubCell"/>
</dbReference>
<protein>
    <submittedName>
        <fullName evidence="7">Uncharacterized protein</fullName>
    </submittedName>
</protein>
<evidence type="ECO:0000313" key="8">
    <source>
        <dbReference type="Proteomes" id="UP001608902"/>
    </source>
</evidence>
<dbReference type="InterPro" id="IPR015943">
    <property type="entry name" value="WD40/YVTN_repeat-like_dom_sf"/>
</dbReference>
<keyword evidence="5" id="KW-0175">Coiled coil</keyword>
<evidence type="ECO:0000256" key="3">
    <source>
        <dbReference type="ARBA" id="ARBA00022574"/>
    </source>
</evidence>
<dbReference type="InterPro" id="IPR036322">
    <property type="entry name" value="WD40_repeat_dom_sf"/>
</dbReference>
<dbReference type="EMBL" id="JBGFUD010005827">
    <property type="protein sequence ID" value="MFH4980624.1"/>
    <property type="molecule type" value="Genomic_DNA"/>
</dbReference>
<evidence type="ECO:0000256" key="5">
    <source>
        <dbReference type="SAM" id="Coils"/>
    </source>
</evidence>
<dbReference type="Gene3D" id="2.130.10.10">
    <property type="entry name" value="YVTN repeat-like/Quinoprotein amine dehydrogenase"/>
    <property type="match status" value="1"/>
</dbReference>
<name>A0ABD6EKY1_9BILA</name>
<dbReference type="AlphaFoldDB" id="A0ABD6EKY1"/>
<organism evidence="7 8">
    <name type="scientific">Gnathostoma spinigerum</name>
    <dbReference type="NCBI Taxonomy" id="75299"/>
    <lineage>
        <taxon>Eukaryota</taxon>
        <taxon>Metazoa</taxon>
        <taxon>Ecdysozoa</taxon>
        <taxon>Nematoda</taxon>
        <taxon>Chromadorea</taxon>
        <taxon>Rhabditida</taxon>
        <taxon>Spirurina</taxon>
        <taxon>Gnathostomatomorpha</taxon>
        <taxon>Gnathostomatoidea</taxon>
        <taxon>Gnathostomatidae</taxon>
        <taxon>Gnathostoma</taxon>
    </lineage>
</organism>
<evidence type="ECO:0000256" key="4">
    <source>
        <dbReference type="ARBA" id="ARBA00022737"/>
    </source>
</evidence>
<dbReference type="InterPro" id="IPR001680">
    <property type="entry name" value="WD40_rpt"/>
</dbReference>
<dbReference type="SMART" id="SM00320">
    <property type="entry name" value="WD40"/>
    <property type="match status" value="3"/>
</dbReference>
<proteinExistence type="predicted"/>
<comment type="subcellular location">
    <subcellularLocation>
        <location evidence="1">Cytoplasm</location>
    </subcellularLocation>
</comment>
<reference evidence="7 8" key="1">
    <citation type="submission" date="2024-08" db="EMBL/GenBank/DDBJ databases">
        <title>Gnathostoma spinigerum genome.</title>
        <authorList>
            <person name="Gonzalez-Bertolin B."/>
            <person name="Monzon S."/>
            <person name="Zaballos A."/>
            <person name="Jimenez P."/>
            <person name="Dekumyoy P."/>
            <person name="Varona S."/>
            <person name="Cuesta I."/>
            <person name="Sumanam S."/>
            <person name="Adisakwattana P."/>
            <person name="Gasser R.B."/>
            <person name="Hernandez-Gonzalez A."/>
            <person name="Young N.D."/>
            <person name="Perteguer M.J."/>
        </authorList>
    </citation>
    <scope>NUCLEOTIDE SEQUENCE [LARGE SCALE GENOMIC DNA]</scope>
    <source>
        <strain evidence="7">AL3</strain>
        <tissue evidence="7">Liver</tissue>
    </source>
</reference>
<evidence type="ECO:0000256" key="6">
    <source>
        <dbReference type="SAM" id="MobiDB-lite"/>
    </source>
</evidence>
<dbReference type="PANTHER" id="PTHR12442:SF22">
    <property type="entry name" value="CYTOPLASMIC DYNEIN 1 INTERMEDIATE CHAIN-RELATED"/>
    <property type="match status" value="1"/>
</dbReference>
<feature type="region of interest" description="Disordered" evidence="6">
    <location>
        <begin position="182"/>
        <end position="206"/>
    </location>
</feature>
<dbReference type="PANTHER" id="PTHR12442">
    <property type="entry name" value="DYNEIN INTERMEDIATE CHAIN"/>
    <property type="match status" value="1"/>
</dbReference>
<evidence type="ECO:0000256" key="2">
    <source>
        <dbReference type="ARBA" id="ARBA00022490"/>
    </source>
</evidence>
<keyword evidence="2" id="KW-0963">Cytoplasm</keyword>
<comment type="caution">
    <text evidence="7">The sequence shown here is derived from an EMBL/GenBank/DDBJ whole genome shotgun (WGS) entry which is preliminary data.</text>
</comment>
<dbReference type="InterPro" id="IPR050687">
    <property type="entry name" value="Dynein_IC"/>
</dbReference>
<evidence type="ECO:0000256" key="1">
    <source>
        <dbReference type="ARBA" id="ARBA00004496"/>
    </source>
</evidence>
<dbReference type="Proteomes" id="UP001608902">
    <property type="component" value="Unassembled WGS sequence"/>
</dbReference>
<gene>
    <name evidence="7" type="ORF">AB6A40_007333</name>
</gene>
<accession>A0ABD6EKY1</accession>
<keyword evidence="8" id="KW-1185">Reference proteome</keyword>
<keyword evidence="3" id="KW-0853">WD repeat</keyword>
<dbReference type="SUPFAM" id="SSF50978">
    <property type="entry name" value="WD40 repeat-like"/>
    <property type="match status" value="1"/>
</dbReference>